<dbReference type="AlphaFoldDB" id="H1SJ86"/>
<accession>H1SJ86</accession>
<evidence type="ECO:0000313" key="3">
    <source>
        <dbReference type="EMBL" id="EHP37418.1"/>
    </source>
</evidence>
<evidence type="ECO:0000259" key="2">
    <source>
        <dbReference type="Pfam" id="PF01799"/>
    </source>
</evidence>
<dbReference type="GO" id="GO:0046872">
    <property type="term" value="F:metal ion binding"/>
    <property type="evidence" value="ECO:0007669"/>
    <property type="project" value="InterPro"/>
</dbReference>
<dbReference type="Gene3D" id="3.30.365.10">
    <property type="entry name" value="Aldehyde oxidase/xanthine dehydrogenase, molybdopterin binding domain"/>
    <property type="match status" value="1"/>
</dbReference>
<feature type="domain" description="[2Fe-2S]-binding" evidence="2">
    <location>
        <begin position="2"/>
        <end position="37"/>
    </location>
</feature>
<dbReference type="GO" id="GO:0016491">
    <property type="term" value="F:oxidoreductase activity"/>
    <property type="evidence" value="ECO:0007669"/>
    <property type="project" value="InterPro"/>
</dbReference>
<feature type="region of interest" description="Disordered" evidence="1">
    <location>
        <begin position="37"/>
        <end position="65"/>
    </location>
</feature>
<feature type="non-terminal residue" evidence="3">
    <location>
        <position position="164"/>
    </location>
</feature>
<dbReference type="InterPro" id="IPR037165">
    <property type="entry name" value="AldOxase/xan_DH_Mopterin-bd_sf"/>
</dbReference>
<gene>
    <name evidence="3" type="ORF">OR16_42909</name>
</gene>
<sequence>MPQCGYCQSGQLMSAAALLAGKRNPTDSDIDTAMAGKHLPLRHLRPHPPRHPSRGRRTARRPGSMTRELNLIDAIGRRRFLQAGAALAGGLLLEIGSGGQLIRNAAAAPITDSAAGNFAPNAWVRITPDNRVLLVVHKYDSGTGVKNALGLMLAEELDADWATV</sequence>
<dbReference type="EMBL" id="AHJE01000404">
    <property type="protein sequence ID" value="EHP37418.1"/>
    <property type="molecule type" value="Genomic_DNA"/>
</dbReference>
<dbReference type="InterPro" id="IPR036884">
    <property type="entry name" value="2Fe-2S-bd_dom_sf"/>
</dbReference>
<dbReference type="InterPro" id="IPR052516">
    <property type="entry name" value="N-heterocyclic_Hydroxylase"/>
</dbReference>
<dbReference type="Proteomes" id="UP000005808">
    <property type="component" value="Unassembled WGS sequence"/>
</dbReference>
<dbReference type="PANTHER" id="PTHR47495:SF2">
    <property type="entry name" value="ALDEHYDE DEHYDROGENASE"/>
    <property type="match status" value="1"/>
</dbReference>
<name>H1SJ86_9BURK</name>
<comment type="caution">
    <text evidence="3">The sequence shown here is derived from an EMBL/GenBank/DDBJ whole genome shotgun (WGS) entry which is preliminary data.</text>
</comment>
<dbReference type="Pfam" id="PF01799">
    <property type="entry name" value="Fer2_2"/>
    <property type="match status" value="1"/>
</dbReference>
<protein>
    <submittedName>
        <fullName evidence="3">Isoquinoline 1-oxidoreductase, beta subunit</fullName>
    </submittedName>
</protein>
<reference evidence="3 4" key="1">
    <citation type="journal article" date="2012" name="J. Bacteriol.">
        <title>De Novo Genome Project of Cupriavidus basilensis OR16.</title>
        <authorList>
            <person name="Cserhati M."/>
            <person name="Kriszt B."/>
            <person name="Szoboszlay S."/>
            <person name="Toth A."/>
            <person name="Szabo I."/>
            <person name="Tancsics A."/>
            <person name="Nagy I."/>
            <person name="Horvath B."/>
            <person name="Nagy I."/>
            <person name="Kukolya J."/>
        </authorList>
    </citation>
    <scope>NUCLEOTIDE SEQUENCE [LARGE SCALE GENOMIC DNA]</scope>
    <source>
        <strain evidence="3 4">OR16</strain>
    </source>
</reference>
<dbReference type="SUPFAM" id="SSF56003">
    <property type="entry name" value="Molybdenum cofactor-binding domain"/>
    <property type="match status" value="1"/>
</dbReference>
<dbReference type="PANTHER" id="PTHR47495">
    <property type="entry name" value="ALDEHYDE DEHYDROGENASE"/>
    <property type="match status" value="1"/>
</dbReference>
<organism evidence="3 4">
    <name type="scientific">Cupriavidus basilensis OR16</name>
    <dbReference type="NCBI Taxonomy" id="1127483"/>
    <lineage>
        <taxon>Bacteria</taxon>
        <taxon>Pseudomonadati</taxon>
        <taxon>Pseudomonadota</taxon>
        <taxon>Betaproteobacteria</taxon>
        <taxon>Burkholderiales</taxon>
        <taxon>Burkholderiaceae</taxon>
        <taxon>Cupriavidus</taxon>
    </lineage>
</organism>
<dbReference type="Gene3D" id="1.10.150.120">
    <property type="entry name" value="[2Fe-2S]-binding domain"/>
    <property type="match status" value="1"/>
</dbReference>
<proteinExistence type="predicted"/>
<evidence type="ECO:0000313" key="4">
    <source>
        <dbReference type="Proteomes" id="UP000005808"/>
    </source>
</evidence>
<dbReference type="InterPro" id="IPR002888">
    <property type="entry name" value="2Fe-2S-bd"/>
</dbReference>
<feature type="compositionally biased region" description="Basic residues" evidence="1">
    <location>
        <begin position="39"/>
        <end position="60"/>
    </location>
</feature>
<evidence type="ECO:0000256" key="1">
    <source>
        <dbReference type="SAM" id="MobiDB-lite"/>
    </source>
</evidence>
<dbReference type="SUPFAM" id="SSF47741">
    <property type="entry name" value="CO dehydrogenase ISP C-domain like"/>
    <property type="match status" value="1"/>
</dbReference>